<dbReference type="InterPro" id="IPR050126">
    <property type="entry name" value="Ap4A_hydrolase"/>
</dbReference>
<dbReference type="Gene3D" id="3.60.21.10">
    <property type="match status" value="1"/>
</dbReference>
<evidence type="ECO:0000313" key="3">
    <source>
        <dbReference type="Proteomes" id="UP000683497"/>
    </source>
</evidence>
<evidence type="ECO:0000259" key="1">
    <source>
        <dbReference type="PROSITE" id="PS00125"/>
    </source>
</evidence>
<dbReference type="PANTHER" id="PTHR42850:SF10">
    <property type="entry name" value="SERINE_THREONINE-PROTEIN PHOSPHATASE 1"/>
    <property type="match status" value="1"/>
</dbReference>
<dbReference type="EC" id="3.1.3.16" evidence="2"/>
<dbReference type="InterPro" id="IPR006186">
    <property type="entry name" value="Ser/Thr-sp_prot-phosphatase"/>
</dbReference>
<dbReference type="GO" id="GO:0004722">
    <property type="term" value="F:protein serine/threonine phosphatase activity"/>
    <property type="evidence" value="ECO:0007669"/>
    <property type="project" value="UniProtKB-EC"/>
</dbReference>
<dbReference type="Pfam" id="PF00149">
    <property type="entry name" value="Metallophos"/>
    <property type="match status" value="1"/>
</dbReference>
<accession>A0ABX8K4X6</accession>
<dbReference type="InterPro" id="IPR029052">
    <property type="entry name" value="Metallo-depent_PP-like"/>
</dbReference>
<dbReference type="NCBIfam" id="NF008516">
    <property type="entry name" value="PRK11439.1"/>
    <property type="match status" value="1"/>
</dbReference>
<dbReference type="PANTHER" id="PTHR42850">
    <property type="entry name" value="METALLOPHOSPHOESTERASE"/>
    <property type="match status" value="1"/>
</dbReference>
<proteinExistence type="predicted"/>
<reference evidence="2 3" key="1">
    <citation type="submission" date="2021-06" db="EMBL/GenBank/DDBJ databases">
        <title>Leclercia pneumoniae sp. nov.</title>
        <authorList>
            <person name="Hoenemann M."/>
            <person name="Viehweger A."/>
            <person name="Dietze N."/>
        </authorList>
    </citation>
    <scope>NUCLEOTIDE SEQUENCE [LARGE SCALE GENOMIC DNA]</scope>
    <source>
        <strain evidence="3">49125</strain>
    </source>
</reference>
<protein>
    <submittedName>
        <fullName evidence="2">Protein-serine/threonine phosphatase</fullName>
        <ecNumber evidence="2">3.1.3.16</ecNumber>
    </submittedName>
</protein>
<name>A0ABX8K4X6_9ENTR</name>
<feature type="domain" description="Serine/threonine specific protein phosphatases" evidence="1">
    <location>
        <begin position="70"/>
        <end position="75"/>
    </location>
</feature>
<gene>
    <name evidence="2" type="primary">pphA</name>
    <name evidence="2" type="ORF">KQ929_07920</name>
</gene>
<sequence length="214" mass="24292">MYLSLDGHRWRHVWVVSDIHGCYQLLMQHLKRQKFNPYQDLLISVGDLIDRGPESLKCLHLITEKWFRAVRGNHEQMALDAIASQNYALWLMNGGAWFAELDDDSKAQAQTLFAACDKLPWVIEITCRNGLNVIAHADYPASCYVRDKPVDKHSLLWDRSRISKLMAGKGEGIGGADHFWFGHTPLEKRIDFAGLHYIDTGAVFGGTLTLAQLQ</sequence>
<dbReference type="InterPro" id="IPR004843">
    <property type="entry name" value="Calcineurin-like_PHP"/>
</dbReference>
<keyword evidence="3" id="KW-1185">Reference proteome</keyword>
<evidence type="ECO:0000313" key="2">
    <source>
        <dbReference type="EMBL" id="QWW81127.1"/>
    </source>
</evidence>
<dbReference type="SUPFAM" id="SSF56300">
    <property type="entry name" value="Metallo-dependent phosphatases"/>
    <property type="match status" value="1"/>
</dbReference>
<dbReference type="PROSITE" id="PS00125">
    <property type="entry name" value="SER_THR_PHOSPHATASE"/>
    <property type="match status" value="1"/>
</dbReference>
<keyword evidence="2" id="KW-0378">Hydrolase</keyword>
<dbReference type="EMBL" id="CP076838">
    <property type="protein sequence ID" value="QWW81127.1"/>
    <property type="molecule type" value="Genomic_DNA"/>
</dbReference>
<dbReference type="RefSeq" id="WP_207291955.1">
    <property type="nucleotide sequence ID" value="NZ_CP071383.1"/>
</dbReference>
<organism evidence="2 3">
    <name type="scientific">Leclercia pneumoniae</name>
    <dbReference type="NCBI Taxonomy" id="2815358"/>
    <lineage>
        <taxon>Bacteria</taxon>
        <taxon>Pseudomonadati</taxon>
        <taxon>Pseudomonadota</taxon>
        <taxon>Gammaproteobacteria</taxon>
        <taxon>Enterobacterales</taxon>
        <taxon>Enterobacteriaceae</taxon>
        <taxon>Leclercia</taxon>
    </lineage>
</organism>
<dbReference type="Proteomes" id="UP000683497">
    <property type="component" value="Chromosome"/>
</dbReference>